<proteinExistence type="predicted"/>
<evidence type="ECO:0000256" key="1">
    <source>
        <dbReference type="SAM" id="Phobius"/>
    </source>
</evidence>
<keyword evidence="1" id="KW-1133">Transmembrane helix</keyword>
<gene>
    <name evidence="2" type="ORF">ABE65_020905</name>
</gene>
<organism evidence="2 3">
    <name type="scientific">Fictibacillus phosphorivorans</name>
    <dbReference type="NCBI Taxonomy" id="1221500"/>
    <lineage>
        <taxon>Bacteria</taxon>
        <taxon>Bacillati</taxon>
        <taxon>Bacillota</taxon>
        <taxon>Bacilli</taxon>
        <taxon>Bacillales</taxon>
        <taxon>Fictibacillaceae</taxon>
        <taxon>Fictibacillus</taxon>
    </lineage>
</organism>
<dbReference type="InterPro" id="IPR013879">
    <property type="entry name" value="DUF1761"/>
</dbReference>
<evidence type="ECO:0000313" key="3">
    <source>
        <dbReference type="Proteomes" id="UP000076623"/>
    </source>
</evidence>
<keyword evidence="1" id="KW-0812">Transmembrane</keyword>
<feature type="transmembrane region" description="Helical" evidence="1">
    <location>
        <begin position="46"/>
        <end position="65"/>
    </location>
</feature>
<feature type="transmembrane region" description="Helical" evidence="1">
    <location>
        <begin position="71"/>
        <end position="91"/>
    </location>
</feature>
<dbReference type="KEGG" id="fpn:ABE65_020905"/>
<evidence type="ECO:0000313" key="2">
    <source>
        <dbReference type="EMBL" id="ANC79130.1"/>
    </source>
</evidence>
<dbReference type="AlphaFoldDB" id="A0A160IS47"/>
<keyword evidence="3" id="KW-1185">Reference proteome</keyword>
<accession>A0A160IS47</accession>
<feature type="transmembrane region" description="Helical" evidence="1">
    <location>
        <begin position="6"/>
        <end position="26"/>
    </location>
</feature>
<dbReference type="EMBL" id="CP015378">
    <property type="protein sequence ID" value="ANC79130.1"/>
    <property type="molecule type" value="Genomic_DNA"/>
</dbReference>
<dbReference type="Pfam" id="PF08570">
    <property type="entry name" value="DUF1761"/>
    <property type="match status" value="1"/>
</dbReference>
<evidence type="ECO:0008006" key="4">
    <source>
        <dbReference type="Google" id="ProtNLM"/>
    </source>
</evidence>
<dbReference type="RefSeq" id="WP_066399382.1">
    <property type="nucleotide sequence ID" value="NZ_CP015378.1"/>
</dbReference>
<reference evidence="2 3" key="1">
    <citation type="submission" date="2016-04" db="EMBL/GenBank/DDBJ databases">
        <title>Complete genome sequence of Fictibacillus phosphorivorans G25-29, a strain toxic to nematodes.</title>
        <authorList>
            <person name="Zheng Z."/>
        </authorList>
    </citation>
    <scope>NUCLEOTIDE SEQUENCE [LARGE SCALE GENOMIC DNA]</scope>
    <source>
        <strain evidence="2 3">G25-29</strain>
    </source>
</reference>
<keyword evidence="1" id="KW-0472">Membrane</keyword>
<protein>
    <recommendedName>
        <fullName evidence="4">DUF1761 domain-containing protein</fullName>
    </recommendedName>
</protein>
<dbReference type="Proteomes" id="UP000076623">
    <property type="component" value="Chromosome"/>
</dbReference>
<sequence length="126" mass="13814">MEINGVQINITAIIAGGLLYMIYGGIYYSTILGKKKDNGETGPFKYIFSVIVAFVSSFLMSYLIGLMGAESAAEGLMVGFIIGIIITMVYYKNKLFGLLTRKSFIIAIGDHLVIFTLLGLLHGWMN</sequence>
<feature type="transmembrane region" description="Helical" evidence="1">
    <location>
        <begin position="103"/>
        <end position="125"/>
    </location>
</feature>
<name>A0A160IS47_9BACL</name>